<dbReference type="KEGG" id="sfm:108933594"/>
<feature type="compositionally biased region" description="Basic and acidic residues" evidence="1">
    <location>
        <begin position="487"/>
        <end position="504"/>
    </location>
</feature>
<dbReference type="PANTHER" id="PTHR15545:SF4">
    <property type="entry name" value="PDZ DOMAIN-CONTAINING PROTEIN 4"/>
    <property type="match status" value="1"/>
</dbReference>
<reference evidence="2" key="3">
    <citation type="submission" date="2025-09" db="UniProtKB">
        <authorList>
            <consortium name="Ensembl"/>
        </authorList>
    </citation>
    <scope>IDENTIFICATION</scope>
</reference>
<organism evidence="2 3">
    <name type="scientific">Scleropages formosus</name>
    <name type="common">Asian bonytongue</name>
    <name type="synonym">Osteoglossum formosum</name>
    <dbReference type="NCBI Taxonomy" id="113540"/>
    <lineage>
        <taxon>Eukaryota</taxon>
        <taxon>Metazoa</taxon>
        <taxon>Chordata</taxon>
        <taxon>Craniata</taxon>
        <taxon>Vertebrata</taxon>
        <taxon>Euteleostomi</taxon>
        <taxon>Actinopterygii</taxon>
        <taxon>Neopterygii</taxon>
        <taxon>Teleostei</taxon>
        <taxon>Osteoglossocephala</taxon>
        <taxon>Osteoglossomorpha</taxon>
        <taxon>Osteoglossiformes</taxon>
        <taxon>Osteoglossidae</taxon>
        <taxon>Scleropages</taxon>
    </lineage>
</organism>
<feature type="region of interest" description="Disordered" evidence="1">
    <location>
        <begin position="455"/>
        <end position="475"/>
    </location>
</feature>
<dbReference type="GeneID" id="108933594"/>
<dbReference type="RefSeq" id="XP_018606287.2">
    <property type="nucleotide sequence ID" value="XM_018750771.2"/>
</dbReference>
<reference evidence="2" key="2">
    <citation type="submission" date="2025-08" db="UniProtKB">
        <authorList>
            <consortium name="Ensembl"/>
        </authorList>
    </citation>
    <scope>IDENTIFICATION</scope>
</reference>
<feature type="region of interest" description="Disordered" evidence="1">
    <location>
        <begin position="487"/>
        <end position="510"/>
    </location>
</feature>
<accession>A0A8C9TPJ2</accession>
<evidence type="ECO:0000313" key="3">
    <source>
        <dbReference type="Proteomes" id="UP000694397"/>
    </source>
</evidence>
<evidence type="ECO:0000313" key="2">
    <source>
        <dbReference type="Ensembl" id="ENSSFOP00015055982.1"/>
    </source>
</evidence>
<reference evidence="2 3" key="1">
    <citation type="submission" date="2019-04" db="EMBL/GenBank/DDBJ databases">
        <authorList>
            <consortium name="Wellcome Sanger Institute Data Sharing"/>
        </authorList>
    </citation>
    <scope>NUCLEOTIDE SEQUENCE [LARGE SCALE GENOMIC DNA]</scope>
</reference>
<protein>
    <submittedName>
        <fullName evidence="2">Uncharacterized LOC108933594</fullName>
    </submittedName>
</protein>
<feature type="region of interest" description="Disordered" evidence="1">
    <location>
        <begin position="389"/>
        <end position="420"/>
    </location>
</feature>
<keyword evidence="3" id="KW-1185">Reference proteome</keyword>
<dbReference type="PANTHER" id="PTHR15545">
    <property type="entry name" value="PDZ DOMAIN CONTAINING RING FINGER PROTEIN 3, 4"/>
    <property type="match status" value="1"/>
</dbReference>
<dbReference type="Ensembl" id="ENSSFOT00015049212.1">
    <property type="protein sequence ID" value="ENSSFOP00015055982.1"/>
    <property type="gene ID" value="ENSSFOG00015028602.1"/>
</dbReference>
<gene>
    <name evidence="2" type="primary">LOC108933594</name>
</gene>
<dbReference type="GeneTree" id="ENSGT00950000183062"/>
<dbReference type="AlphaFoldDB" id="A0A8C9TPJ2"/>
<name>A0A8C9TPJ2_SCLFO</name>
<dbReference type="OrthoDB" id="8936013at2759"/>
<dbReference type="InterPro" id="IPR051971">
    <property type="entry name" value="E3_ubiquitin-PDZ_ligase"/>
</dbReference>
<feature type="compositionally biased region" description="Polar residues" evidence="1">
    <location>
        <begin position="409"/>
        <end position="420"/>
    </location>
</feature>
<dbReference type="Proteomes" id="UP000694397">
    <property type="component" value="Chromosome 16"/>
</dbReference>
<proteinExistence type="predicted"/>
<evidence type="ECO:0000256" key="1">
    <source>
        <dbReference type="SAM" id="MobiDB-lite"/>
    </source>
</evidence>
<sequence>MGCRLSGVWLRDGMEGNEQDLSHVSQWHELQTLGSYGQTIVQMEEQRGTSDCSTQTERLWETLRGQGIIKSPTPLLHTCTDRACCSHVLLSGDHYLPTISQDIDAPYSLPYQDPRQLSAIPKGQHCLMGCCSANLEEPVPFLTQPESGDVMLEPPTAHQLLLHELDSGLGCTDGSFQQGDLSGMETEEDGMEDGTSHFGSSSSESFISSELSDSGFYSVRTGEFRRFQRLLEKKIKLYRARMGPHRESQCSRRELESIPETLTLQALEVYHSPGAHQRCPAGGTLPSIRSPESPCCNRNSPTAVPPVCCNPSCQQRVPPQHAPKGLMRRSSTLHCCTCQVSDRRRASHPISDCYVNSAMHRCPRVSAELPHGEDLAQRSQKHWKVSVMQQEKDQQSVLPGAGCSGEGPQPSSSEVVSRAPSNQWSEQWFHTIGHSQDIHDTWPKSVNRCRVRAGPYSTLDSHSPFPTKSTSSNPRALRNQLLRERASQLADERGGVTTDDETHGEATAGRYCSRTERRQQLQLAREQRLQALSRGAGAAGPNVLLELSHRKLSRLRNHKMLDDWTTVQELLTHGTRMGSREDVLCPGSLLSVTTV</sequence>
<feature type="compositionally biased region" description="Polar residues" evidence="1">
    <location>
        <begin position="458"/>
        <end position="474"/>
    </location>
</feature>